<evidence type="ECO:0000313" key="3">
    <source>
        <dbReference type="EMBL" id="CAB4218683.1"/>
    </source>
</evidence>
<accession>A0A6J5Q5P9</accession>
<protein>
    <submittedName>
        <fullName evidence="1">Uncharacterized protein</fullName>
    </submittedName>
</protein>
<evidence type="ECO:0000313" key="1">
    <source>
        <dbReference type="EMBL" id="CAB4177676.1"/>
    </source>
</evidence>
<proteinExistence type="predicted"/>
<dbReference type="EMBL" id="LR797467">
    <property type="protein sequence ID" value="CAB4218683.1"/>
    <property type="molecule type" value="Genomic_DNA"/>
</dbReference>
<evidence type="ECO:0000313" key="2">
    <source>
        <dbReference type="EMBL" id="CAB4200391.1"/>
    </source>
</evidence>
<dbReference type="EMBL" id="LR797299">
    <property type="protein sequence ID" value="CAB4200391.1"/>
    <property type="molecule type" value="Genomic_DNA"/>
</dbReference>
<sequence>MSELAPVLTGCHVCRSPLIETINKKIKDGVPDQKISDWLKENNAYVSRVTIGRHKRDHLMDKHEKARVEAVKILKDQQKTLKADGDLATLVRNQVNLMLEDGIIMPTLSEGLRAQEIIDRRNEKSTDRDLTIMLAQVLGGVAVIEGTAKEVVMEINDGIS</sequence>
<name>A0A6J5Q5P9_9CAUD</name>
<gene>
    <name evidence="1" type="ORF">UFOVP1005_43</name>
    <name evidence="2" type="ORF">UFOVP1344_43</name>
    <name evidence="3" type="ORF">UFOVP1602_45</name>
</gene>
<organism evidence="1">
    <name type="scientific">uncultured Caudovirales phage</name>
    <dbReference type="NCBI Taxonomy" id="2100421"/>
    <lineage>
        <taxon>Viruses</taxon>
        <taxon>Duplodnaviria</taxon>
        <taxon>Heunggongvirae</taxon>
        <taxon>Uroviricota</taxon>
        <taxon>Caudoviricetes</taxon>
        <taxon>Peduoviridae</taxon>
        <taxon>Maltschvirus</taxon>
        <taxon>Maltschvirus maltsch</taxon>
    </lineage>
</organism>
<dbReference type="EMBL" id="LR796956">
    <property type="protein sequence ID" value="CAB4177676.1"/>
    <property type="molecule type" value="Genomic_DNA"/>
</dbReference>
<reference evidence="1" key="1">
    <citation type="submission" date="2020-05" db="EMBL/GenBank/DDBJ databases">
        <authorList>
            <person name="Chiriac C."/>
            <person name="Salcher M."/>
            <person name="Ghai R."/>
            <person name="Kavagutti S V."/>
        </authorList>
    </citation>
    <scope>NUCLEOTIDE SEQUENCE</scope>
</reference>